<gene>
    <name evidence="4" type="ORF">LX12_002123</name>
</gene>
<dbReference type="PANTHER" id="PTHR43050">
    <property type="entry name" value="SERINE / THREONINE RACEMASE FAMILY MEMBER"/>
    <property type="match status" value="1"/>
</dbReference>
<dbReference type="InterPro" id="IPR001926">
    <property type="entry name" value="TrpB-like_PALP"/>
</dbReference>
<dbReference type="CDD" id="cd01562">
    <property type="entry name" value="Thr-dehyd"/>
    <property type="match status" value="1"/>
</dbReference>
<dbReference type="SUPFAM" id="SSF53686">
    <property type="entry name" value="Tryptophan synthase beta subunit-like PLP-dependent enzymes"/>
    <property type="match status" value="1"/>
</dbReference>
<accession>A0ABT1H1C6</accession>
<dbReference type="Gene3D" id="3.40.50.1100">
    <property type="match status" value="2"/>
</dbReference>
<reference evidence="4 5" key="1">
    <citation type="submission" date="2022-06" db="EMBL/GenBank/DDBJ databases">
        <title>Genomic Encyclopedia of Archaeal and Bacterial Type Strains, Phase II (KMG-II): from individual species to whole genera.</title>
        <authorList>
            <person name="Goeker M."/>
        </authorList>
    </citation>
    <scope>NUCLEOTIDE SEQUENCE [LARGE SCALE GENOMIC DNA]</scope>
    <source>
        <strain evidence="4 5">DSM 45037</strain>
    </source>
</reference>
<dbReference type="Pfam" id="PF00291">
    <property type="entry name" value="PALP"/>
    <property type="match status" value="1"/>
</dbReference>
<dbReference type="EMBL" id="JAMTCG010000003">
    <property type="protein sequence ID" value="MCP2160936.1"/>
    <property type="molecule type" value="Genomic_DNA"/>
</dbReference>
<keyword evidence="2" id="KW-0663">Pyridoxal phosphate</keyword>
<evidence type="ECO:0000313" key="4">
    <source>
        <dbReference type="EMBL" id="MCP2160936.1"/>
    </source>
</evidence>
<dbReference type="Proteomes" id="UP001205740">
    <property type="component" value="Unassembled WGS sequence"/>
</dbReference>
<sequence>MVVDSCSGHSASCDSYAAGMTAPTYDSVAAAAATLAGIAHRTPVVTSRLLDEIVGARLFFKCENLQRAGAFKFRGAYTAVSRLPADRRRAGVLAYSSGNHAQGLSLAACLHDVPATIVMPYDAPAPKVAATQAYGATIVRYDRYSQDRVAVAGEIADRTGASIIPPFDHPDVISGQGTAVAELLTDVADLDVLLVPLGGGGLLSGSLLSAAALSPTTEVFGVEPAAGDDVLQSLRAGYIVEIPTPRTIADGAQTTRVGDRTFPIIRDLVTDVLTADDDALRHAMGLLATRAKLVVEPTGALGLAAAIGHRERFAGARVGIVLSGGNVDTAVFATAH</sequence>
<evidence type="ECO:0000256" key="2">
    <source>
        <dbReference type="ARBA" id="ARBA00022898"/>
    </source>
</evidence>
<organism evidence="4 5">
    <name type="scientific">Williamsia serinedens</name>
    <dbReference type="NCBI Taxonomy" id="391736"/>
    <lineage>
        <taxon>Bacteria</taxon>
        <taxon>Bacillati</taxon>
        <taxon>Actinomycetota</taxon>
        <taxon>Actinomycetes</taxon>
        <taxon>Mycobacteriales</taxon>
        <taxon>Nocardiaceae</taxon>
        <taxon>Williamsia</taxon>
    </lineage>
</organism>
<evidence type="ECO:0000313" key="5">
    <source>
        <dbReference type="Proteomes" id="UP001205740"/>
    </source>
</evidence>
<keyword evidence="5" id="KW-1185">Reference proteome</keyword>
<feature type="domain" description="Tryptophan synthase beta chain-like PALP" evidence="3">
    <location>
        <begin position="40"/>
        <end position="324"/>
    </location>
</feature>
<dbReference type="NCBIfam" id="NF005454">
    <property type="entry name" value="PRK07048.1"/>
    <property type="match status" value="1"/>
</dbReference>
<proteinExistence type="predicted"/>
<comment type="caution">
    <text evidence="4">The sequence shown here is derived from an EMBL/GenBank/DDBJ whole genome shotgun (WGS) entry which is preliminary data.</text>
</comment>
<dbReference type="InterPro" id="IPR036052">
    <property type="entry name" value="TrpB-like_PALP_sf"/>
</dbReference>
<dbReference type="PANTHER" id="PTHR43050:SF1">
    <property type="entry name" value="SERINE RACEMASE"/>
    <property type="match status" value="1"/>
</dbReference>
<protein>
    <submittedName>
        <fullName evidence="4">Threonine dehydratase</fullName>
    </submittedName>
</protein>
<evidence type="ECO:0000259" key="3">
    <source>
        <dbReference type="Pfam" id="PF00291"/>
    </source>
</evidence>
<name>A0ABT1H1C6_9NOCA</name>
<comment type="cofactor">
    <cofactor evidence="1">
        <name>pyridoxal 5'-phosphate</name>
        <dbReference type="ChEBI" id="CHEBI:597326"/>
    </cofactor>
</comment>
<evidence type="ECO:0000256" key="1">
    <source>
        <dbReference type="ARBA" id="ARBA00001933"/>
    </source>
</evidence>